<accession>A0A3G2USW6</accession>
<keyword evidence="1 2" id="KW-0732">Signal</keyword>
<dbReference type="PANTHER" id="PTHR33619:SF3">
    <property type="entry name" value="POLYSACCHARIDE EXPORT PROTEIN GFCE-RELATED"/>
    <property type="match status" value="1"/>
</dbReference>
<dbReference type="PANTHER" id="PTHR33619">
    <property type="entry name" value="POLYSACCHARIDE EXPORT PROTEIN GFCE-RELATED"/>
    <property type="match status" value="1"/>
</dbReference>
<evidence type="ECO:0000256" key="1">
    <source>
        <dbReference type="ARBA" id="ARBA00022729"/>
    </source>
</evidence>
<dbReference type="GO" id="GO:0015159">
    <property type="term" value="F:polysaccharide transmembrane transporter activity"/>
    <property type="evidence" value="ECO:0007669"/>
    <property type="project" value="InterPro"/>
</dbReference>
<dbReference type="InterPro" id="IPR003715">
    <property type="entry name" value="Poly_export_N"/>
</dbReference>
<evidence type="ECO:0000256" key="2">
    <source>
        <dbReference type="SAM" id="SignalP"/>
    </source>
</evidence>
<proteinExistence type="predicted"/>
<dbReference type="EMBL" id="CP033230">
    <property type="protein sequence ID" value="AYO77238.1"/>
    <property type="molecule type" value="Genomic_DNA"/>
</dbReference>
<dbReference type="InterPro" id="IPR019554">
    <property type="entry name" value="Soluble_ligand-bd"/>
</dbReference>
<dbReference type="Gene3D" id="3.10.560.10">
    <property type="entry name" value="Outer membrane lipoprotein wza domain like"/>
    <property type="match status" value="1"/>
</dbReference>
<feature type="domain" description="Soluble ligand binding" evidence="4">
    <location>
        <begin position="127"/>
        <end position="173"/>
    </location>
</feature>
<feature type="chain" id="PRO_5018161895" evidence="2">
    <location>
        <begin position="23"/>
        <end position="229"/>
    </location>
</feature>
<protein>
    <submittedName>
        <fullName evidence="5">Polysaccharide export protein</fullName>
    </submittedName>
</protein>
<feature type="signal peptide" evidence="2">
    <location>
        <begin position="1"/>
        <end position="22"/>
    </location>
</feature>
<dbReference type="Gene3D" id="3.30.1950.10">
    <property type="entry name" value="wza like domain"/>
    <property type="match status" value="1"/>
</dbReference>
<evidence type="ECO:0000313" key="5">
    <source>
        <dbReference type="EMBL" id="AYO77238.1"/>
    </source>
</evidence>
<evidence type="ECO:0000313" key="6">
    <source>
        <dbReference type="Proteomes" id="UP000280708"/>
    </source>
</evidence>
<dbReference type="PROSITE" id="PS51257">
    <property type="entry name" value="PROKAR_LIPOPROTEIN"/>
    <property type="match status" value="1"/>
</dbReference>
<dbReference type="Pfam" id="PF02563">
    <property type="entry name" value="Poly_export"/>
    <property type="match status" value="1"/>
</dbReference>
<evidence type="ECO:0000259" key="3">
    <source>
        <dbReference type="Pfam" id="PF02563"/>
    </source>
</evidence>
<dbReference type="AlphaFoldDB" id="A0A3G2USW6"/>
<evidence type="ECO:0000259" key="4">
    <source>
        <dbReference type="Pfam" id="PF10531"/>
    </source>
</evidence>
<dbReference type="Proteomes" id="UP000280708">
    <property type="component" value="Chromosome"/>
</dbReference>
<feature type="domain" description="Polysaccharide export protein N-terminal" evidence="3">
    <location>
        <begin position="45"/>
        <end position="119"/>
    </location>
</feature>
<reference evidence="5 6" key="1">
    <citation type="submission" date="2018-10" db="EMBL/GenBank/DDBJ databases">
        <title>Characterization and genome analysis of a novel bacterium Sphingobium yanoikuyae SJTF8 capable of degrading PAHs.</title>
        <authorList>
            <person name="Yin C."/>
            <person name="Xiong W."/>
            <person name="Liang R."/>
        </authorList>
    </citation>
    <scope>NUCLEOTIDE SEQUENCE [LARGE SCALE GENOMIC DNA]</scope>
    <source>
        <strain evidence="5 6">SJTF8</strain>
    </source>
</reference>
<name>A0A3G2USW6_SPHYA</name>
<gene>
    <name evidence="5" type="ORF">EBF16_10250</name>
</gene>
<dbReference type="Pfam" id="PF10531">
    <property type="entry name" value="SLBB"/>
    <property type="match status" value="1"/>
</dbReference>
<sequence>MMRSIFLAVAAGMMLSACVSSSIGPNVSQGEESYAKIPAPVGGPKAQLYHIGELDRIDITLFQEPEMSAKGMQVDAAGDISMPLIGRVHAAGLTTTELAEQVRAKAARFYVDPQVTVSIASSVSQNVTVQGQVTEPGIFPLQGPTTLLDVVALAKGETENAALDQVVVIRFIGDKRYAAAFNLERIRRAEDADPAILARDIVIVGHSGAKQAWHDVLRAAPLLNVFAQF</sequence>
<organism evidence="5 6">
    <name type="scientific">Sphingobium yanoikuyae</name>
    <name type="common">Sphingomonas yanoikuyae</name>
    <dbReference type="NCBI Taxonomy" id="13690"/>
    <lineage>
        <taxon>Bacteria</taxon>
        <taxon>Pseudomonadati</taxon>
        <taxon>Pseudomonadota</taxon>
        <taxon>Alphaproteobacteria</taxon>
        <taxon>Sphingomonadales</taxon>
        <taxon>Sphingomonadaceae</taxon>
        <taxon>Sphingobium</taxon>
    </lineage>
</organism>
<dbReference type="RefSeq" id="WP_122129680.1">
    <property type="nucleotide sequence ID" value="NZ_CP033230.1"/>
</dbReference>
<dbReference type="InterPro" id="IPR049712">
    <property type="entry name" value="Poly_export"/>
</dbReference>